<dbReference type="PANTHER" id="PTHR37310:SF1">
    <property type="entry name" value="CYTOPLASMIC PROTEIN"/>
    <property type="match status" value="1"/>
</dbReference>
<organism evidence="1 3">
    <name type="scientific">Bosea thiooxidans</name>
    <dbReference type="NCBI Taxonomy" id="53254"/>
    <lineage>
        <taxon>Bacteria</taxon>
        <taxon>Pseudomonadati</taxon>
        <taxon>Pseudomonadota</taxon>
        <taxon>Alphaproteobacteria</taxon>
        <taxon>Hyphomicrobiales</taxon>
        <taxon>Boseaceae</taxon>
        <taxon>Bosea</taxon>
    </lineage>
</organism>
<evidence type="ECO:0000313" key="2">
    <source>
        <dbReference type="EMBL" id="SKB68030.1"/>
    </source>
</evidence>
<protein>
    <submittedName>
        <fullName evidence="1">Ferredoxin</fullName>
    </submittedName>
</protein>
<evidence type="ECO:0000313" key="4">
    <source>
        <dbReference type="Proteomes" id="UP000190130"/>
    </source>
</evidence>
<dbReference type="EMBL" id="LMAR01000044">
    <property type="protein sequence ID" value="KQK29859.1"/>
    <property type="molecule type" value="Genomic_DNA"/>
</dbReference>
<accession>A0A0Q3KJX0</accession>
<sequence>MHHLDPKTRNAADLALDCYKHCHGMATTHCLAVGGAHVERGHLTLMLACAEICRTTAHLLLMDSVHGRHMAAECAEICEACARDCARLGDMESCVAACRACANACRALAG</sequence>
<dbReference type="Gene3D" id="1.20.1270.360">
    <property type="match status" value="1"/>
</dbReference>
<reference evidence="1 3" key="1">
    <citation type="submission" date="2015-10" db="EMBL/GenBank/DDBJ databases">
        <title>Draft genome of Bosea thiooxidans.</title>
        <authorList>
            <person name="Wang X."/>
        </authorList>
    </citation>
    <scope>NUCLEOTIDE SEQUENCE [LARGE SCALE GENOMIC DNA]</scope>
    <source>
        <strain evidence="1 3">CGMCC 9174</strain>
    </source>
</reference>
<dbReference type="AlphaFoldDB" id="A0A0Q3KJX0"/>
<name>A0A0Q3KJX0_9HYPH</name>
<keyword evidence="3" id="KW-1185">Reference proteome</keyword>
<dbReference type="PANTHER" id="PTHR37310">
    <property type="entry name" value="CYTOPLASMIC PROTEIN-RELATED"/>
    <property type="match status" value="1"/>
</dbReference>
<dbReference type="OrthoDB" id="5396211at2"/>
<dbReference type="STRING" id="53254.SAMN05660750_01828"/>
<dbReference type="Pfam" id="PF03860">
    <property type="entry name" value="Csp"/>
    <property type="match status" value="1"/>
</dbReference>
<proteinExistence type="predicted"/>
<dbReference type="Proteomes" id="UP000190130">
    <property type="component" value="Unassembled WGS sequence"/>
</dbReference>
<dbReference type="InterPro" id="IPR005560">
    <property type="entry name" value="Csp_YhjQ"/>
</dbReference>
<dbReference type="RefSeq" id="WP_055728660.1">
    <property type="nucleotide sequence ID" value="NZ_FUYX01000004.1"/>
</dbReference>
<reference evidence="2 4" key="2">
    <citation type="submission" date="2017-02" db="EMBL/GenBank/DDBJ databases">
        <authorList>
            <person name="Peterson S.W."/>
        </authorList>
    </citation>
    <scope>NUCLEOTIDE SEQUENCE [LARGE SCALE GENOMIC DNA]</scope>
    <source>
        <strain evidence="2 4">DSM 9653</strain>
    </source>
</reference>
<dbReference type="EMBL" id="FUYX01000004">
    <property type="protein sequence ID" value="SKB68030.1"/>
    <property type="molecule type" value="Genomic_DNA"/>
</dbReference>
<evidence type="ECO:0000313" key="3">
    <source>
        <dbReference type="Proteomes" id="UP000051562"/>
    </source>
</evidence>
<dbReference type="Proteomes" id="UP000051562">
    <property type="component" value="Unassembled WGS sequence"/>
</dbReference>
<gene>
    <name evidence="1" type="ORF">ARD30_15465</name>
    <name evidence="2" type="ORF">SAMN05660750_01828</name>
</gene>
<evidence type="ECO:0000313" key="1">
    <source>
        <dbReference type="EMBL" id="KQK29859.1"/>
    </source>
</evidence>